<dbReference type="PROSITE" id="PS51450">
    <property type="entry name" value="LRR"/>
    <property type="match status" value="1"/>
</dbReference>
<comment type="subcellular location">
    <subcellularLocation>
        <location evidence="1">Cytoplasm</location>
    </subcellularLocation>
</comment>
<keyword evidence="4" id="KW-0433">Leucine-rich repeat</keyword>
<keyword evidence="5" id="KW-0677">Repeat</keyword>
<dbReference type="AlphaFoldDB" id="A0AAD9NYL3"/>
<dbReference type="Pfam" id="PF14580">
    <property type="entry name" value="LRR_9"/>
    <property type="match status" value="1"/>
</dbReference>
<name>A0AAD9NYL3_RIDPI</name>
<gene>
    <name evidence="6" type="ORF">NP493_251g01024</name>
</gene>
<evidence type="ECO:0000313" key="7">
    <source>
        <dbReference type="Proteomes" id="UP001209878"/>
    </source>
</evidence>
<protein>
    <recommendedName>
        <fullName evidence="2">Leucine-rich repeat-containing protein 51</fullName>
    </recommendedName>
</protein>
<dbReference type="PANTHER" id="PTHR46545">
    <property type="entry name" value="LEUCINE-RICH REPEAT-CONTAINING PROTEIN 51"/>
    <property type="match status" value="1"/>
</dbReference>
<sequence>MTDLGTTSLPADNVSSTTYMRSRLVDLPLDMSFMNLSTIEDLVAIPEPRPVGSKGQAPRRNEDDKFMTRVIRLNNNFFADLSKFQGVMESIMAEPLLISWIDFSFNSLPKIDHVFCQFRNLQILYLHGNAIMKLSEVDKLIELPHLTKLTLHGNPIENDKSYRLYVLTRVPQLKNFDMTAVTRGDRVTADVWQKNMPIKKKPRRSSDL</sequence>
<evidence type="ECO:0000256" key="5">
    <source>
        <dbReference type="ARBA" id="ARBA00022737"/>
    </source>
</evidence>
<dbReference type="InterPro" id="IPR032675">
    <property type="entry name" value="LRR_dom_sf"/>
</dbReference>
<evidence type="ECO:0000256" key="4">
    <source>
        <dbReference type="ARBA" id="ARBA00022614"/>
    </source>
</evidence>
<dbReference type="GO" id="GO:0005737">
    <property type="term" value="C:cytoplasm"/>
    <property type="evidence" value="ECO:0007669"/>
    <property type="project" value="UniProtKB-SubCell"/>
</dbReference>
<proteinExistence type="predicted"/>
<dbReference type="SUPFAM" id="SSF52058">
    <property type="entry name" value="L domain-like"/>
    <property type="match status" value="1"/>
</dbReference>
<keyword evidence="7" id="KW-1185">Reference proteome</keyword>
<evidence type="ECO:0000256" key="3">
    <source>
        <dbReference type="ARBA" id="ARBA00022490"/>
    </source>
</evidence>
<accession>A0AAD9NYL3</accession>
<keyword evidence="3" id="KW-0963">Cytoplasm</keyword>
<dbReference type="Gene3D" id="3.80.10.10">
    <property type="entry name" value="Ribonuclease Inhibitor"/>
    <property type="match status" value="1"/>
</dbReference>
<dbReference type="Proteomes" id="UP001209878">
    <property type="component" value="Unassembled WGS sequence"/>
</dbReference>
<evidence type="ECO:0000313" key="6">
    <source>
        <dbReference type="EMBL" id="KAK2184826.1"/>
    </source>
</evidence>
<evidence type="ECO:0000256" key="2">
    <source>
        <dbReference type="ARBA" id="ARBA00014223"/>
    </source>
</evidence>
<dbReference type="EMBL" id="JAODUO010000251">
    <property type="protein sequence ID" value="KAK2184826.1"/>
    <property type="molecule type" value="Genomic_DNA"/>
</dbReference>
<dbReference type="InterPro" id="IPR001611">
    <property type="entry name" value="Leu-rich_rpt"/>
</dbReference>
<evidence type="ECO:0000256" key="1">
    <source>
        <dbReference type="ARBA" id="ARBA00004496"/>
    </source>
</evidence>
<reference evidence="6" key="1">
    <citation type="journal article" date="2023" name="Mol. Biol. Evol.">
        <title>Third-Generation Sequencing Reveals the Adaptive Role of the Epigenome in Three Deep-Sea Polychaetes.</title>
        <authorList>
            <person name="Perez M."/>
            <person name="Aroh O."/>
            <person name="Sun Y."/>
            <person name="Lan Y."/>
            <person name="Juniper S.K."/>
            <person name="Young C.R."/>
            <person name="Angers B."/>
            <person name="Qian P.Y."/>
        </authorList>
    </citation>
    <scope>NUCLEOTIDE SEQUENCE</scope>
    <source>
        <strain evidence="6">R07B-5</strain>
    </source>
</reference>
<comment type="caution">
    <text evidence="6">The sequence shown here is derived from an EMBL/GenBank/DDBJ whole genome shotgun (WGS) entry which is preliminary data.</text>
</comment>
<dbReference type="PANTHER" id="PTHR46545:SF1">
    <property type="entry name" value="LEUCINE-RICH REPEAT-CONTAINING PROTEIN 51"/>
    <property type="match status" value="1"/>
</dbReference>
<organism evidence="6 7">
    <name type="scientific">Ridgeia piscesae</name>
    <name type="common">Tubeworm</name>
    <dbReference type="NCBI Taxonomy" id="27915"/>
    <lineage>
        <taxon>Eukaryota</taxon>
        <taxon>Metazoa</taxon>
        <taxon>Spiralia</taxon>
        <taxon>Lophotrochozoa</taxon>
        <taxon>Annelida</taxon>
        <taxon>Polychaeta</taxon>
        <taxon>Sedentaria</taxon>
        <taxon>Canalipalpata</taxon>
        <taxon>Sabellida</taxon>
        <taxon>Siboglinidae</taxon>
        <taxon>Ridgeia</taxon>
    </lineage>
</organism>